<proteinExistence type="predicted"/>
<feature type="domain" description="dATP/dGTP diphosphohydrolase MazZ" evidence="1">
    <location>
        <begin position="75"/>
        <end position="172"/>
    </location>
</feature>
<keyword evidence="3" id="KW-1185">Reference proteome</keyword>
<dbReference type="HOGENOM" id="CLU_1516405_0_0_5"/>
<accession>A6WZ32</accession>
<dbReference type="STRING" id="439375.Oant_1520"/>
<gene>
    <name evidence="2" type="ordered locus">Oant_1520</name>
</gene>
<sequence length="177" mass="19732">MEEAISHFRTTIEPELHSLALLCAELKIGFQASATFGPDAEGHSPTFYIYTQVTGAFPPIVGSAEFMPAVIDPQWIDGFAKWNFATFGPGLRTEGTIDHIREELVEIEAAPTDPEEWVDVLMLSLNGLTRLGLSGSEIIDAINAKFQKNLARNWPDWRIAPRDKAIKHQRADDEAQR</sequence>
<organism evidence="2 3">
    <name type="scientific">Brucella anthropi (strain ATCC 49188 / DSM 6882 / CCUG 24695 / JCM 21032 / LMG 3331 / NBRC 15819 / NCTC 12168 / Alc 37)</name>
    <name type="common">Ochrobactrum anthropi</name>
    <dbReference type="NCBI Taxonomy" id="439375"/>
    <lineage>
        <taxon>Bacteria</taxon>
        <taxon>Pseudomonadati</taxon>
        <taxon>Pseudomonadota</taxon>
        <taxon>Alphaproteobacteria</taxon>
        <taxon>Hyphomicrobiales</taxon>
        <taxon>Brucellaceae</taxon>
        <taxon>Brucella/Ochrobactrum group</taxon>
        <taxon>Brucella</taxon>
    </lineage>
</organism>
<protein>
    <recommendedName>
        <fullName evidence="1">dATP/dGTP diphosphohydrolase MazZ domain-containing protein</fullName>
    </recommendedName>
</protein>
<dbReference type="Pfam" id="PF04447">
    <property type="entry name" value="dATP-dGTP_PPHyd"/>
    <property type="match status" value="1"/>
</dbReference>
<dbReference type="KEGG" id="oan:Oant_1520"/>
<evidence type="ECO:0000313" key="3">
    <source>
        <dbReference type="Proteomes" id="UP000002301"/>
    </source>
</evidence>
<dbReference type="RefSeq" id="WP_012091574.1">
    <property type="nucleotide sequence ID" value="NC_009667.1"/>
</dbReference>
<dbReference type="InterPro" id="IPR007538">
    <property type="entry name" value="dATP/dGTP_dipphydrolase_MazZ"/>
</dbReference>
<reference evidence="2 3" key="1">
    <citation type="journal article" date="2011" name="J. Bacteriol.">
        <title>Genome of Ochrobactrum anthropi ATCC 49188 T, a versatile opportunistic pathogen and symbiont of several eukaryotic hosts.</title>
        <authorList>
            <person name="Chain P.S."/>
            <person name="Lang D.M."/>
            <person name="Comerci D.J."/>
            <person name="Malfatti S.A."/>
            <person name="Vergez L.M."/>
            <person name="Shin M."/>
            <person name="Ugalde R.A."/>
            <person name="Garcia E."/>
            <person name="Tolmasky M.E."/>
        </authorList>
    </citation>
    <scope>NUCLEOTIDE SEQUENCE [LARGE SCALE GENOMIC DNA]</scope>
    <source>
        <strain evidence="3">ATCC 49188 / DSM 6882 / CCUG 24695 / JCM 21032 / LMG 3331 / NBRC 15819 / NCTC 12168 / Alc 37</strain>
    </source>
</reference>
<dbReference type="Proteomes" id="UP000002301">
    <property type="component" value="Chromosome 1"/>
</dbReference>
<evidence type="ECO:0000259" key="1">
    <source>
        <dbReference type="Pfam" id="PF04447"/>
    </source>
</evidence>
<name>A6WZ32_BRUA4</name>
<dbReference type="AlphaFoldDB" id="A6WZ32"/>
<dbReference type="eggNOG" id="ENOG50317UP">
    <property type="taxonomic scope" value="Bacteria"/>
</dbReference>
<evidence type="ECO:0000313" key="2">
    <source>
        <dbReference type="EMBL" id="ABS14236.1"/>
    </source>
</evidence>
<dbReference type="EMBL" id="CP000758">
    <property type="protein sequence ID" value="ABS14236.1"/>
    <property type="molecule type" value="Genomic_DNA"/>
</dbReference>